<reference evidence="2 3" key="1">
    <citation type="submission" date="2018-10" db="EMBL/GenBank/DDBJ databases">
        <title>Genomic Encyclopedia of Archaeal and Bacterial Type Strains, Phase II (KMG-II): from individual species to whole genera.</title>
        <authorList>
            <person name="Goeker M."/>
        </authorList>
    </citation>
    <scope>NUCLEOTIDE SEQUENCE [LARGE SCALE GENOMIC DNA]</scope>
    <source>
        <strain evidence="2 3">DSM 43383</strain>
    </source>
</reference>
<feature type="region of interest" description="Disordered" evidence="1">
    <location>
        <begin position="148"/>
        <end position="181"/>
    </location>
</feature>
<feature type="region of interest" description="Disordered" evidence="1">
    <location>
        <begin position="280"/>
        <end position="344"/>
    </location>
</feature>
<name>A0A495QMT5_9ACTN</name>
<comment type="caution">
    <text evidence="2">The sequence shown here is derived from an EMBL/GenBank/DDBJ whole genome shotgun (WGS) entry which is preliminary data.</text>
</comment>
<feature type="region of interest" description="Disordered" evidence="1">
    <location>
        <begin position="1"/>
        <end position="97"/>
    </location>
</feature>
<dbReference type="RefSeq" id="WP_121434758.1">
    <property type="nucleotide sequence ID" value="NZ_RBWU01000003.1"/>
</dbReference>
<evidence type="ECO:0000313" key="2">
    <source>
        <dbReference type="EMBL" id="RKS74295.1"/>
    </source>
</evidence>
<accession>A0A495QMT5</accession>
<proteinExistence type="predicted"/>
<feature type="compositionally biased region" description="Basic and acidic residues" evidence="1">
    <location>
        <begin position="170"/>
        <end position="181"/>
    </location>
</feature>
<dbReference type="Proteomes" id="UP000274601">
    <property type="component" value="Unassembled WGS sequence"/>
</dbReference>
<gene>
    <name evidence="2" type="ORF">BZB76_2806</name>
</gene>
<feature type="compositionally biased region" description="Basic and acidic residues" evidence="1">
    <location>
        <begin position="280"/>
        <end position="299"/>
    </location>
</feature>
<dbReference type="AlphaFoldDB" id="A0A495QMT5"/>
<organism evidence="2 3">
    <name type="scientific">Actinomadura pelletieri DSM 43383</name>
    <dbReference type="NCBI Taxonomy" id="1120940"/>
    <lineage>
        <taxon>Bacteria</taxon>
        <taxon>Bacillati</taxon>
        <taxon>Actinomycetota</taxon>
        <taxon>Actinomycetes</taxon>
        <taxon>Streptosporangiales</taxon>
        <taxon>Thermomonosporaceae</taxon>
        <taxon>Actinomadura</taxon>
    </lineage>
</organism>
<evidence type="ECO:0000256" key="1">
    <source>
        <dbReference type="SAM" id="MobiDB-lite"/>
    </source>
</evidence>
<sequence>MKDQKVAPLDDVVPSPAAPTKTDLPGSDPSSPPTDDRPGIARLGDPGAVRPCAGCGRPVPQPAHGAPFVPRCRDGAGCERAAREDRERGLESPGLTGQVAWTWEMVDRLEGAVSRLAGALGSELSAAGVERRVAAARADAAGDIAIARRERDASRRREEAAWREAASSRTRADAAERERDRAAAREGELLASLENARAELVALHRRLSEAESPVEERRVEVDAAKRSAEDLRAAVRDAEAERGQAVADRDQIRARALEYERHNRRLSRAAEELRAALKAVTAERDAARAEADRARRRVDAVTVVSDGRRDGGMRPTVDREPPTGLHDLPTNGPPLNGHRLPHAG</sequence>
<feature type="compositionally biased region" description="Basic and acidic residues" evidence="1">
    <location>
        <begin position="306"/>
        <end position="321"/>
    </location>
</feature>
<feature type="compositionally biased region" description="Basic and acidic residues" evidence="1">
    <location>
        <begin position="71"/>
        <end position="90"/>
    </location>
</feature>
<evidence type="ECO:0008006" key="4">
    <source>
        <dbReference type="Google" id="ProtNLM"/>
    </source>
</evidence>
<evidence type="ECO:0000313" key="3">
    <source>
        <dbReference type="Proteomes" id="UP000274601"/>
    </source>
</evidence>
<dbReference type="EMBL" id="RBWU01000003">
    <property type="protein sequence ID" value="RKS74295.1"/>
    <property type="molecule type" value="Genomic_DNA"/>
</dbReference>
<dbReference type="OrthoDB" id="4339176at2"/>
<keyword evidence="3" id="KW-1185">Reference proteome</keyword>
<protein>
    <recommendedName>
        <fullName evidence="4">Chromosome segregation ATPase</fullName>
    </recommendedName>
</protein>
<feature type="compositionally biased region" description="Basic and acidic residues" evidence="1">
    <location>
        <begin position="148"/>
        <end position="162"/>
    </location>
</feature>